<comment type="subcellular location">
    <subcellularLocation>
        <location evidence="1">Nucleus</location>
    </subcellularLocation>
</comment>
<gene>
    <name evidence="6" type="ORF">LTR78_007630</name>
</gene>
<keyword evidence="4" id="KW-0539">Nucleus</keyword>
<dbReference type="EMBL" id="JAUTXT010000032">
    <property type="protein sequence ID" value="KAK3672579.1"/>
    <property type="molecule type" value="Genomic_DNA"/>
</dbReference>
<dbReference type="PANTHER" id="PTHR13026:SF0">
    <property type="entry name" value="RIBOSOMAL RNA PROCESSING 1B"/>
    <property type="match status" value="1"/>
</dbReference>
<dbReference type="Pfam" id="PF05997">
    <property type="entry name" value="Nop52"/>
    <property type="match status" value="1"/>
</dbReference>
<sequence>MAQPANPFMRQLTSSDRKTRLSALSSLRIYLSSRPATQPFTPLDLQKLHKALFYALWMQDKPLHQQNLSKDLASLVDKLKGQENTVIWFDAFWFTISREWSGIDALRMDKFLFLVRCSLAKIFEICVQQGWQGEVVEGLLEGLENSPLSARDGKVPDGLRYHIIDIYVDELDKVDVKREVVLQEALAPLRKLGEETLSKVVRKRVKEALQDERVSDWKGEKAEEQNGDADVDGSDNEDFGGFDD</sequence>
<dbReference type="AlphaFoldDB" id="A0AAE0TS76"/>
<evidence type="ECO:0000256" key="1">
    <source>
        <dbReference type="ARBA" id="ARBA00004123"/>
    </source>
</evidence>
<organism evidence="6 7">
    <name type="scientific">Recurvomyces mirabilis</name>
    <dbReference type="NCBI Taxonomy" id="574656"/>
    <lineage>
        <taxon>Eukaryota</taxon>
        <taxon>Fungi</taxon>
        <taxon>Dikarya</taxon>
        <taxon>Ascomycota</taxon>
        <taxon>Pezizomycotina</taxon>
        <taxon>Dothideomycetes</taxon>
        <taxon>Dothideomycetidae</taxon>
        <taxon>Mycosphaerellales</taxon>
        <taxon>Teratosphaeriaceae</taxon>
        <taxon>Recurvomyces</taxon>
    </lineage>
</organism>
<dbReference type="GO" id="GO:0030688">
    <property type="term" value="C:preribosome, small subunit precursor"/>
    <property type="evidence" value="ECO:0007669"/>
    <property type="project" value="InterPro"/>
</dbReference>
<evidence type="ECO:0000313" key="6">
    <source>
        <dbReference type="EMBL" id="KAK3672579.1"/>
    </source>
</evidence>
<feature type="compositionally biased region" description="Basic and acidic residues" evidence="5">
    <location>
        <begin position="210"/>
        <end position="224"/>
    </location>
</feature>
<feature type="region of interest" description="Disordered" evidence="5">
    <location>
        <begin position="210"/>
        <end position="244"/>
    </location>
</feature>
<feature type="compositionally biased region" description="Acidic residues" evidence="5">
    <location>
        <begin position="225"/>
        <end position="244"/>
    </location>
</feature>
<reference evidence="6" key="1">
    <citation type="submission" date="2023-07" db="EMBL/GenBank/DDBJ databases">
        <title>Black Yeasts Isolated from many extreme environments.</title>
        <authorList>
            <person name="Coleine C."/>
            <person name="Stajich J.E."/>
            <person name="Selbmann L."/>
        </authorList>
    </citation>
    <scope>NUCLEOTIDE SEQUENCE</scope>
    <source>
        <strain evidence="6">CCFEE 5485</strain>
    </source>
</reference>
<evidence type="ECO:0000256" key="4">
    <source>
        <dbReference type="ARBA" id="ARBA00023242"/>
    </source>
</evidence>
<accession>A0AAE0TS76</accession>
<name>A0AAE0TS76_9PEZI</name>
<proteinExistence type="inferred from homology"/>
<evidence type="ECO:0000256" key="2">
    <source>
        <dbReference type="ARBA" id="ARBA00006374"/>
    </source>
</evidence>
<comment type="caution">
    <text evidence="6">The sequence shown here is derived from an EMBL/GenBank/DDBJ whole genome shotgun (WGS) entry which is preliminary data.</text>
</comment>
<keyword evidence="3" id="KW-0698">rRNA processing</keyword>
<evidence type="ECO:0000256" key="3">
    <source>
        <dbReference type="ARBA" id="ARBA00022552"/>
    </source>
</evidence>
<dbReference type="GO" id="GO:0006364">
    <property type="term" value="P:rRNA processing"/>
    <property type="evidence" value="ECO:0007669"/>
    <property type="project" value="UniProtKB-KW"/>
</dbReference>
<evidence type="ECO:0000313" key="7">
    <source>
        <dbReference type="Proteomes" id="UP001274830"/>
    </source>
</evidence>
<dbReference type="Proteomes" id="UP001274830">
    <property type="component" value="Unassembled WGS sequence"/>
</dbReference>
<evidence type="ECO:0000256" key="5">
    <source>
        <dbReference type="SAM" id="MobiDB-lite"/>
    </source>
</evidence>
<dbReference type="GO" id="GO:0005634">
    <property type="term" value="C:nucleus"/>
    <property type="evidence" value="ECO:0007669"/>
    <property type="project" value="UniProtKB-SubCell"/>
</dbReference>
<keyword evidence="7" id="KW-1185">Reference proteome</keyword>
<comment type="similarity">
    <text evidence="2">Belongs to the RRP1 family.</text>
</comment>
<protein>
    <submittedName>
        <fullName evidence="6">Uncharacterized protein</fullName>
    </submittedName>
</protein>
<dbReference type="PANTHER" id="PTHR13026">
    <property type="entry name" value="NNP-1 PROTEIN NOVEL NUCLEAR PROTEIN 1 NOP52"/>
    <property type="match status" value="1"/>
</dbReference>
<dbReference type="InterPro" id="IPR010301">
    <property type="entry name" value="RRP1"/>
</dbReference>